<dbReference type="HOGENOM" id="CLU_628187_0_0_4"/>
<accession>V9HM13</accession>
<dbReference type="PANTHER" id="PTHR11102:SF147">
    <property type="entry name" value="SEL1L ADAPTOR SUBUNIT OF ERAD E3 UBIQUITIN LIGASE"/>
    <property type="match status" value="1"/>
</dbReference>
<dbReference type="Proteomes" id="UP000017813">
    <property type="component" value="Unassembled WGS sequence"/>
</dbReference>
<dbReference type="RefSeq" id="WP_002642469.1">
    <property type="nucleotide sequence ID" value="NZ_CP019448.1"/>
</dbReference>
<comment type="caution">
    <text evidence="1">The sequence shown here is derived from an EMBL/GenBank/DDBJ whole genome shotgun (WGS) entry which is preliminary data.</text>
</comment>
<evidence type="ECO:0000313" key="2">
    <source>
        <dbReference type="Proteomes" id="UP000017813"/>
    </source>
</evidence>
<evidence type="ECO:0000313" key="1">
    <source>
        <dbReference type="EMBL" id="EFG30833.2"/>
    </source>
</evidence>
<dbReference type="AlphaFoldDB" id="V9HM13"/>
<reference evidence="1 2" key="1">
    <citation type="submission" date="2010-03" db="EMBL/GenBank/DDBJ databases">
        <authorList>
            <consortium name="The Broad Institute Genome Sequencing Platform"/>
            <person name="Ward D."/>
            <person name="Earl A."/>
            <person name="Feldgarden M."/>
            <person name="Gevers D."/>
            <person name="Young S."/>
            <person name="Zeng Q."/>
            <person name="Koehrsen M."/>
            <person name="Alvarado L."/>
            <person name="Berlin A.M."/>
            <person name="Borenstein D."/>
            <person name="Chapman S.B."/>
            <person name="Chen Z."/>
            <person name="Engels R."/>
            <person name="Freedman E."/>
            <person name="Gellesch M."/>
            <person name="Goldberg J."/>
            <person name="Griggs A."/>
            <person name="Gujja S."/>
            <person name="Heilman E.R."/>
            <person name="Heiman D.I."/>
            <person name="Hepburn T.A."/>
            <person name="Howarth C."/>
            <person name="Jen D."/>
            <person name="Larson L."/>
            <person name="Mehta T."/>
            <person name="Park D."/>
            <person name="Pearson M."/>
            <person name="Richards J."/>
            <person name="Roberts A."/>
            <person name="Saif S."/>
            <person name="Shea T.D."/>
            <person name="Shenoy N."/>
            <person name="Sisk P."/>
            <person name="Stolte C."/>
            <person name="Sykes S.N."/>
            <person name="Walk T."/>
            <person name="White J."/>
            <person name="Yandava C."/>
            <person name="Izard J."/>
            <person name="Baranova O.V."/>
            <person name="Blanton J.M."/>
            <person name="Tanner A.C."/>
            <person name="Dewhirst F."/>
            <person name="Haas B."/>
            <person name="Nusbaum C."/>
            <person name="Birren B."/>
        </authorList>
    </citation>
    <scope>NUCLEOTIDE SEQUENCE [LARGE SCALE GENOMIC DNA]</scope>
    <source>
        <strain evidence="1 2">ATCC 29453</strain>
    </source>
</reference>
<dbReference type="KEGG" id="smur:BWP33_07105"/>
<dbReference type="SMART" id="SM00671">
    <property type="entry name" value="SEL1"/>
    <property type="match status" value="4"/>
</dbReference>
<name>V9HM13_9NEIS</name>
<dbReference type="InterPro" id="IPR050767">
    <property type="entry name" value="Sel1_AlgK"/>
</dbReference>
<organism evidence="1 2">
    <name type="scientific">Simonsiella muelleri ATCC 29453</name>
    <dbReference type="NCBI Taxonomy" id="641147"/>
    <lineage>
        <taxon>Bacteria</taxon>
        <taxon>Pseudomonadati</taxon>
        <taxon>Pseudomonadota</taxon>
        <taxon>Betaproteobacteria</taxon>
        <taxon>Neisseriales</taxon>
        <taxon>Neisseriaceae</taxon>
        <taxon>Simonsiella</taxon>
    </lineage>
</organism>
<dbReference type="SUPFAM" id="SSF81901">
    <property type="entry name" value="HCP-like"/>
    <property type="match status" value="1"/>
</dbReference>
<dbReference type="InterPro" id="IPR006597">
    <property type="entry name" value="Sel1-like"/>
</dbReference>
<reference evidence="1 2" key="2">
    <citation type="submission" date="2011-10" db="EMBL/GenBank/DDBJ databases">
        <title>The Genome Sequence of Simonsiella muelleri ATCC 29453.</title>
        <authorList>
            <consortium name="The Broad Institute Genome Sequencing Platform"/>
            <consortium name="The Broad Institute Genome Sequencing Center for Infectious Disease"/>
            <person name="Earl A."/>
            <person name="Ward D."/>
            <person name="Feldgarden M."/>
            <person name="Gevers D."/>
            <person name="Izard J."/>
            <person name="Baranova O.V."/>
            <person name="Blanton J.M."/>
            <person name="Tanner A.C."/>
            <person name="Dewhirst F."/>
            <person name="Young S.K."/>
            <person name="Zeng Q."/>
            <person name="Gargeya S."/>
            <person name="Fitzgerald M."/>
            <person name="Haas B."/>
            <person name="Abouelleil A."/>
            <person name="Alvarado L."/>
            <person name="Arachchi H.M."/>
            <person name="Berlin A."/>
            <person name="Brown A."/>
            <person name="Chapman S.B."/>
            <person name="Chen Z."/>
            <person name="Dunbar C."/>
            <person name="Freedman E."/>
            <person name="Gearin G."/>
            <person name="Goldberg J."/>
            <person name="Griggs A."/>
            <person name="Gujja S."/>
            <person name="Heiman D."/>
            <person name="Howarth C."/>
            <person name="Larson L."/>
            <person name="Lui A."/>
            <person name="MacDonald P.J.P."/>
            <person name="Montmayeur A."/>
            <person name="Murphy C."/>
            <person name="Neiman D."/>
            <person name="Pearson M."/>
            <person name="Priest M."/>
            <person name="Roberts A."/>
            <person name="Saif S."/>
            <person name="Shea T."/>
            <person name="Shenoy N."/>
            <person name="Sisk P."/>
            <person name="Stolte C."/>
            <person name="Sykes S."/>
            <person name="Wortman J."/>
            <person name="Nusbaum C."/>
            <person name="Birren B."/>
        </authorList>
    </citation>
    <scope>NUCLEOTIDE SEQUENCE [LARGE SCALE GENOMIC DNA]</scope>
    <source>
        <strain evidence="1 2">ATCC 29453</strain>
    </source>
</reference>
<proteinExistence type="predicted"/>
<dbReference type="eggNOG" id="COG0790">
    <property type="taxonomic scope" value="Bacteria"/>
</dbReference>
<sequence>MQQHANCYESATNPLHYTDNTLVQRGDVVLYLHEEFGRVTKAQIMRVWDTIYYEDGEPIGVVLIDAESPKNSLPELYTFTVYHNVFGEAKSYFRGNITVPQHKIASQLCPLFRMGIYMKKWDEEHKRISVVPQPPHEPYPDPEEIYEDFFRQAVLKEAKKRNPYCLFTAGLWQRENFYPHRALEFFRAAAQFNFAAAWLELGLAYDGSDLLERNPQKAATCFQQAALLGNSLAYYELALCYIDGRGIEQSDAKALDYLKKAVDNGIYPAFLTLALYYTHGTFNFLRKKNSPYRLIKLVKPKYREAFKLLKQAAQTPWEKQPVCQFYLAECYRLGHGVRLDPSEATRLYKEAIKYGDIMLPEIQEACYYTGDVSRLMAAIEADSPYASYLAGRMYLYGERNVEKNKLQGKSFLKLAAESAHECAEMAARMLQQKDETSWTFNQL</sequence>
<dbReference type="InterPro" id="IPR011990">
    <property type="entry name" value="TPR-like_helical_dom_sf"/>
</dbReference>
<keyword evidence="2" id="KW-1185">Reference proteome</keyword>
<dbReference type="STRING" id="641147.HMPREF9021_01439"/>
<gene>
    <name evidence="1" type="ORF">HMPREF9021_01439</name>
</gene>
<dbReference type="PANTHER" id="PTHR11102">
    <property type="entry name" value="SEL-1-LIKE PROTEIN"/>
    <property type="match status" value="1"/>
</dbReference>
<dbReference type="Pfam" id="PF08238">
    <property type="entry name" value="Sel1"/>
    <property type="match status" value="5"/>
</dbReference>
<protein>
    <recommendedName>
        <fullName evidence="3">Sel1 repeat protein</fullName>
    </recommendedName>
</protein>
<evidence type="ECO:0008006" key="3">
    <source>
        <dbReference type="Google" id="ProtNLM"/>
    </source>
</evidence>
<dbReference type="EMBL" id="ADCY02000045">
    <property type="protein sequence ID" value="EFG30833.2"/>
    <property type="molecule type" value="Genomic_DNA"/>
</dbReference>
<dbReference type="Gene3D" id="1.25.40.10">
    <property type="entry name" value="Tetratricopeptide repeat domain"/>
    <property type="match status" value="2"/>
</dbReference>
<dbReference type="OrthoDB" id="8610392at2"/>